<reference evidence="1 2" key="1">
    <citation type="journal article" date="1998" name="Science">
        <title>Genome sequence of the nematode C. elegans: a platform for investigating biology.</title>
        <authorList>
            <consortium name="The C. elegans sequencing consortium"/>
            <person name="Sulson J.E."/>
            <person name="Waterston R."/>
        </authorList>
    </citation>
    <scope>NUCLEOTIDE SEQUENCE [LARGE SCALE GENOMIC DNA]</scope>
    <source>
        <strain evidence="1 2">Bristol N2</strain>
    </source>
</reference>
<dbReference type="WormBase" id="T05H4.11b">
    <property type="protein sequence ID" value="CE53067"/>
    <property type="gene ID" value="WBGene00020274"/>
</dbReference>
<dbReference type="AlphaFoldDB" id="A0A486WXD0"/>
<name>A0A486WXD0_CAEEL</name>
<accession>A0A486WXD0</accession>
<organism evidence="1 2">
    <name type="scientific">Caenorhabditis elegans</name>
    <dbReference type="NCBI Taxonomy" id="6239"/>
    <lineage>
        <taxon>Eukaryota</taxon>
        <taxon>Metazoa</taxon>
        <taxon>Ecdysozoa</taxon>
        <taxon>Nematoda</taxon>
        <taxon>Chromadorea</taxon>
        <taxon>Rhabditida</taxon>
        <taxon>Rhabditina</taxon>
        <taxon>Rhabditomorpha</taxon>
        <taxon>Rhabditoidea</taxon>
        <taxon>Rhabditidae</taxon>
        <taxon>Peloderinae</taxon>
        <taxon>Caenorhabditis</taxon>
    </lineage>
</organism>
<dbReference type="Proteomes" id="UP000001940">
    <property type="component" value="Chromosome V"/>
</dbReference>
<sequence>MRCSNTLTRTVSLWHSSYDLSVRFETQTVESTSEFVGKTNQEWTFVADCFNLDKETRSEREQELLSLCNFFDSNEKELELSDASDESDDSVPFELFAEQGMRIAWTQIVTSPSLSNLRLASILRFDTKKKIVSPFIEDEKSPQEFFLDDNEAVENAFKGVLPCTNSQKVSRSRRASKSEEENDFVTAKGSDFWSDVEF</sequence>
<keyword evidence="2" id="KW-1185">Reference proteome</keyword>
<evidence type="ECO:0000313" key="3">
    <source>
        <dbReference type="WormBase" id="T05H4.11b"/>
    </source>
</evidence>
<dbReference type="ExpressionAtlas" id="A0A486WXD0">
    <property type="expression patterns" value="baseline and differential"/>
</dbReference>
<evidence type="ECO:0000313" key="2">
    <source>
        <dbReference type="Proteomes" id="UP000001940"/>
    </source>
</evidence>
<gene>
    <name evidence="1" type="ORF">CELE_T05H4.11</name>
    <name evidence="1 3" type="ORF">T05H4.11</name>
</gene>
<dbReference type="OrthoDB" id="5826289at2759"/>
<evidence type="ECO:0000313" key="1">
    <source>
        <dbReference type="EMBL" id="VGM69589.1"/>
    </source>
</evidence>
<proteinExistence type="predicted"/>
<dbReference type="AGR" id="WB:WBGene00020274"/>
<protein>
    <submittedName>
        <fullName evidence="1">DUF4706 domain-containing protein</fullName>
    </submittedName>
</protein>
<dbReference type="EMBL" id="BX284605">
    <property type="protein sequence ID" value="VGM69589.1"/>
    <property type="molecule type" value="Genomic_DNA"/>
</dbReference>